<name>A0ABS4HHF4_9BACI</name>
<dbReference type="EMBL" id="JAGGKK010000020">
    <property type="protein sequence ID" value="MBP1950313.1"/>
    <property type="molecule type" value="Genomic_DNA"/>
</dbReference>
<reference evidence="1 2" key="1">
    <citation type="submission" date="2021-03" db="EMBL/GenBank/DDBJ databases">
        <title>Genomic Encyclopedia of Type Strains, Phase IV (KMG-IV): sequencing the most valuable type-strain genomes for metagenomic binning, comparative biology and taxonomic classification.</title>
        <authorList>
            <person name="Goeker M."/>
        </authorList>
    </citation>
    <scope>NUCLEOTIDE SEQUENCE [LARGE SCALE GENOMIC DNA]</scope>
    <source>
        <strain evidence="1 2">DSM 21085</strain>
    </source>
</reference>
<proteinExistence type="predicted"/>
<gene>
    <name evidence="1" type="ORF">J2Z82_003270</name>
</gene>
<protein>
    <submittedName>
        <fullName evidence="1">Uncharacterized protein</fullName>
    </submittedName>
</protein>
<dbReference type="RefSeq" id="WP_209481804.1">
    <property type="nucleotide sequence ID" value="NZ_JAGGKK010000020.1"/>
</dbReference>
<evidence type="ECO:0000313" key="1">
    <source>
        <dbReference type="EMBL" id="MBP1950313.1"/>
    </source>
</evidence>
<dbReference type="InterPro" id="IPR058600">
    <property type="entry name" value="YhjD-like"/>
</dbReference>
<evidence type="ECO:0000313" key="2">
    <source>
        <dbReference type="Proteomes" id="UP001519328"/>
    </source>
</evidence>
<sequence length="119" mass="14097">MINNYVTIPMAIRVLRQDREVLNDFKMYRIYLSKIDAVLEQLQQDFNATKKHLYTIDHVKISCIEKGDTMKYSVRGNGMNEVFEFTPSELRSLTSELMRDYLYGDKAIFSELKEDTWIN</sequence>
<comment type="caution">
    <text evidence="1">The sequence shown here is derived from an EMBL/GenBank/DDBJ whole genome shotgun (WGS) entry which is preliminary data.</text>
</comment>
<dbReference type="Pfam" id="PF26325">
    <property type="entry name" value="YhjD"/>
    <property type="match status" value="1"/>
</dbReference>
<accession>A0ABS4HHF4</accession>
<keyword evidence="2" id="KW-1185">Reference proteome</keyword>
<organism evidence="1 2">
    <name type="scientific">Virgibacillus litoralis</name>
    <dbReference type="NCBI Taxonomy" id="578221"/>
    <lineage>
        <taxon>Bacteria</taxon>
        <taxon>Bacillati</taxon>
        <taxon>Bacillota</taxon>
        <taxon>Bacilli</taxon>
        <taxon>Bacillales</taxon>
        <taxon>Bacillaceae</taxon>
        <taxon>Virgibacillus</taxon>
    </lineage>
</organism>
<dbReference type="Proteomes" id="UP001519328">
    <property type="component" value="Unassembled WGS sequence"/>
</dbReference>